<dbReference type="InterPro" id="IPR018247">
    <property type="entry name" value="EF_Hand_1_Ca_BS"/>
</dbReference>
<evidence type="ECO:0000256" key="3">
    <source>
        <dbReference type="ARBA" id="ARBA00022837"/>
    </source>
</evidence>
<keyword evidence="2" id="KW-0677">Repeat</keyword>
<comment type="caution">
    <text evidence="6">The sequence shown here is derived from an EMBL/GenBank/DDBJ whole genome shotgun (WGS) entry which is preliminary data.</text>
</comment>
<dbReference type="Proteomes" id="UP000232323">
    <property type="component" value="Unassembled WGS sequence"/>
</dbReference>
<dbReference type="AlphaFoldDB" id="A0A250XIV4"/>
<gene>
    <name evidence="6" type="ORF">CEUSTIGMA_g10156.t1</name>
</gene>
<keyword evidence="3" id="KW-0106">Calcium</keyword>
<dbReference type="GO" id="GO:0005509">
    <property type="term" value="F:calcium ion binding"/>
    <property type="evidence" value="ECO:0007669"/>
    <property type="project" value="InterPro"/>
</dbReference>
<reference evidence="6 7" key="1">
    <citation type="submission" date="2017-08" db="EMBL/GenBank/DDBJ databases">
        <title>Acidophilic green algal genome provides insights into adaptation to an acidic environment.</title>
        <authorList>
            <person name="Hirooka S."/>
            <person name="Hirose Y."/>
            <person name="Kanesaki Y."/>
            <person name="Higuchi S."/>
            <person name="Fujiwara T."/>
            <person name="Onuma R."/>
            <person name="Era A."/>
            <person name="Ohbayashi R."/>
            <person name="Uzuka A."/>
            <person name="Nozaki H."/>
            <person name="Yoshikawa H."/>
            <person name="Miyagishima S.Y."/>
        </authorList>
    </citation>
    <scope>NUCLEOTIDE SEQUENCE [LARGE SCALE GENOMIC DNA]</scope>
    <source>
        <strain evidence="6 7">NIES-2499</strain>
    </source>
</reference>
<name>A0A250XIV4_9CHLO</name>
<dbReference type="PROSITE" id="PS00018">
    <property type="entry name" value="EF_HAND_1"/>
    <property type="match status" value="2"/>
</dbReference>
<dbReference type="PROSITE" id="PS50222">
    <property type="entry name" value="EF_HAND_2"/>
    <property type="match status" value="2"/>
</dbReference>
<dbReference type="PANTHER" id="PTHR34524:SF6">
    <property type="entry name" value="CALCYPHOSINE LIKE"/>
    <property type="match status" value="1"/>
</dbReference>
<sequence>MNTNLQSNPLPSLSTLTGSVRPSTAAAAYEKAYDDQQKQIAKWLAISNNNKVFYRGSLSVPPTSKSQFKPSVQNEMVGGLREAAGRHVSAMNSTPGTPYRRVMSPGERTALQQQVAKKLAAMAARFQREEDAKSGAMAASAAPALELDAPVPEERVESIADPYRDQKLPCPITTTRPSTSIPLHNMVMQRPASRMTSTSNWNGTHTNLVCEHEEWSATASKAGPSYNSHKVVHPMRQSTPAAINVPLNKREMGPPPAPSNGLGRPSQAPLPSVNAGQHQGAGPMMKADPAAGTKATGSGGSVVGTTSRRQRSALENFTPSRGLLYSVFQDLDKLDEGRVTYSMFEEAAMYSGMRQEQVKKLYSMMDSERRGFLTIQDWGRKELWPYMSEFSRLYVQRTRGVTGKYKDAGEIGSLYAALQMALVKLKLKNSGRSVSHERLIQAFSFIDRDSNGSLDPEELQDAFNGLGIYVAPHVIDDAMKTFDRDKSGSVDYSEFISVLFPNLSKGYMM</sequence>
<dbReference type="SUPFAM" id="SSF47473">
    <property type="entry name" value="EF-hand"/>
    <property type="match status" value="1"/>
</dbReference>
<evidence type="ECO:0000313" key="7">
    <source>
        <dbReference type="Proteomes" id="UP000232323"/>
    </source>
</evidence>
<evidence type="ECO:0000259" key="5">
    <source>
        <dbReference type="PROSITE" id="PS50222"/>
    </source>
</evidence>
<keyword evidence="7" id="KW-1185">Reference proteome</keyword>
<feature type="domain" description="EF-hand" evidence="5">
    <location>
        <begin position="470"/>
        <end position="505"/>
    </location>
</feature>
<evidence type="ECO:0000256" key="1">
    <source>
        <dbReference type="ARBA" id="ARBA00022723"/>
    </source>
</evidence>
<dbReference type="OrthoDB" id="26525at2759"/>
<evidence type="ECO:0000313" key="6">
    <source>
        <dbReference type="EMBL" id="GAX82730.1"/>
    </source>
</evidence>
<organism evidence="6 7">
    <name type="scientific">Chlamydomonas eustigma</name>
    <dbReference type="NCBI Taxonomy" id="1157962"/>
    <lineage>
        <taxon>Eukaryota</taxon>
        <taxon>Viridiplantae</taxon>
        <taxon>Chlorophyta</taxon>
        <taxon>core chlorophytes</taxon>
        <taxon>Chlorophyceae</taxon>
        <taxon>CS clade</taxon>
        <taxon>Chlamydomonadales</taxon>
        <taxon>Chlamydomonadaceae</taxon>
        <taxon>Chlamydomonas</taxon>
    </lineage>
</organism>
<dbReference type="STRING" id="1157962.A0A250XIV4"/>
<dbReference type="InterPro" id="IPR002048">
    <property type="entry name" value="EF_hand_dom"/>
</dbReference>
<protein>
    <recommendedName>
        <fullName evidence="5">EF-hand domain-containing protein</fullName>
    </recommendedName>
</protein>
<dbReference type="InterPro" id="IPR051581">
    <property type="entry name" value="Ca-bind"/>
</dbReference>
<feature type="region of interest" description="Disordered" evidence="4">
    <location>
        <begin position="249"/>
        <end position="306"/>
    </location>
</feature>
<dbReference type="EMBL" id="BEGY01000085">
    <property type="protein sequence ID" value="GAX82730.1"/>
    <property type="molecule type" value="Genomic_DNA"/>
</dbReference>
<accession>A0A250XIV4</accession>
<dbReference type="CDD" id="cd00051">
    <property type="entry name" value="EFh"/>
    <property type="match status" value="1"/>
</dbReference>
<proteinExistence type="predicted"/>
<evidence type="ECO:0000256" key="4">
    <source>
        <dbReference type="SAM" id="MobiDB-lite"/>
    </source>
</evidence>
<evidence type="ECO:0000256" key="2">
    <source>
        <dbReference type="ARBA" id="ARBA00022737"/>
    </source>
</evidence>
<dbReference type="Gene3D" id="1.10.238.10">
    <property type="entry name" value="EF-hand"/>
    <property type="match status" value="1"/>
</dbReference>
<feature type="domain" description="EF-hand" evidence="5">
    <location>
        <begin position="434"/>
        <end position="469"/>
    </location>
</feature>
<dbReference type="SMART" id="SM00054">
    <property type="entry name" value="EFh"/>
    <property type="match status" value="2"/>
</dbReference>
<dbReference type="InterPro" id="IPR011992">
    <property type="entry name" value="EF-hand-dom_pair"/>
</dbReference>
<keyword evidence="1" id="KW-0479">Metal-binding</keyword>
<dbReference type="Pfam" id="PF13499">
    <property type="entry name" value="EF-hand_7"/>
    <property type="match status" value="1"/>
</dbReference>
<dbReference type="PANTHER" id="PTHR34524">
    <property type="entry name" value="CALCYPHOSIN"/>
    <property type="match status" value="1"/>
</dbReference>